<keyword evidence="2" id="KW-1185">Reference proteome</keyword>
<dbReference type="STRING" id="146817.SAMN04488502_102336"/>
<evidence type="ECO:0000313" key="1">
    <source>
        <dbReference type="EMBL" id="SDM15393.1"/>
    </source>
</evidence>
<organism evidence="1 2">
    <name type="scientific">Dendrosporobacter quercicolus</name>
    <dbReference type="NCBI Taxonomy" id="146817"/>
    <lineage>
        <taxon>Bacteria</taxon>
        <taxon>Bacillati</taxon>
        <taxon>Bacillota</taxon>
        <taxon>Negativicutes</taxon>
        <taxon>Selenomonadales</taxon>
        <taxon>Sporomusaceae</taxon>
        <taxon>Dendrosporobacter</taxon>
    </lineage>
</organism>
<dbReference type="Pfam" id="PF01955">
    <property type="entry name" value="CbiZ"/>
    <property type="match status" value="1"/>
</dbReference>
<reference evidence="1 2" key="1">
    <citation type="submission" date="2016-10" db="EMBL/GenBank/DDBJ databases">
        <authorList>
            <person name="de Groot N.N."/>
        </authorList>
    </citation>
    <scope>NUCLEOTIDE SEQUENCE [LARGE SCALE GENOMIC DNA]</scope>
    <source>
        <strain evidence="1 2">DSM 1736</strain>
    </source>
</reference>
<dbReference type="EMBL" id="FNHB01000002">
    <property type="protein sequence ID" value="SDM15393.1"/>
    <property type="molecule type" value="Genomic_DNA"/>
</dbReference>
<accession>A0A1G9QWS5</accession>
<dbReference type="OrthoDB" id="9767827at2"/>
<name>A0A1G9QWS5_9FIRM</name>
<dbReference type="AlphaFoldDB" id="A0A1G9QWS5"/>
<dbReference type="PANTHER" id="PTHR35336:SF5">
    <property type="entry name" value="ADENOSYLCOBINAMIDE AMIDOHYDROLASE"/>
    <property type="match status" value="1"/>
</dbReference>
<dbReference type="RefSeq" id="WP_092070853.1">
    <property type="nucleotide sequence ID" value="NZ_FNHB01000002.1"/>
</dbReference>
<protein>
    <submittedName>
        <fullName evidence="1">Adenosylcobinamide amidohydrolase</fullName>
    </submittedName>
</protein>
<dbReference type="InterPro" id="IPR002808">
    <property type="entry name" value="AdoCbi_amidolase"/>
</dbReference>
<dbReference type="InterPro" id="IPR052209">
    <property type="entry name" value="CbiZ"/>
</dbReference>
<proteinExistence type="predicted"/>
<keyword evidence="1" id="KW-0378">Hydrolase</keyword>
<sequence>MKLYTLSTGDVAYRFYKSILILFNRPRKVLSTSVLNGGYRTDLAAVFNHDCNPGAGMACTMKAPDYEGHLRIVSAELGVDPAKATGMATAASMDNVAIAEERFGQLTVTALVTGGVEVNGGRAGDPAEYYQPIEKAVLDQPGTINILLYIDADLTPGALTQALVDCTEAKAAALQELMVGSNYSSGLATGSGTDSTIIVANPVAAMVVEKAGNQSQLGELIGRAVTRAVKEALFRQSGLSPERQYSVLKRLKRYGVNEEELWLQYRAGSESPVAKALFMDELYQLDKQSGFVIYTSLYVHLLDQLDWGLLGPREVQPAAVQLLELAARLSEAPACPPVRPALPGLIAAWRNMLVQALDGRLQAGSDEGLPQYAAGLNMQQG</sequence>
<gene>
    <name evidence="1" type="ORF">SAMN04488502_102336</name>
</gene>
<evidence type="ECO:0000313" key="2">
    <source>
        <dbReference type="Proteomes" id="UP000214880"/>
    </source>
</evidence>
<dbReference type="PANTHER" id="PTHR35336">
    <property type="entry name" value="ADENOSYLCOBINAMIDE AMIDOHYDROLASE"/>
    <property type="match status" value="1"/>
</dbReference>
<dbReference type="GO" id="GO:0016787">
    <property type="term" value="F:hydrolase activity"/>
    <property type="evidence" value="ECO:0007669"/>
    <property type="project" value="UniProtKB-KW"/>
</dbReference>
<dbReference type="Proteomes" id="UP000214880">
    <property type="component" value="Unassembled WGS sequence"/>
</dbReference>